<evidence type="ECO:0000313" key="5">
    <source>
        <dbReference type="Proteomes" id="UP000756530"/>
    </source>
</evidence>
<keyword evidence="5" id="KW-1185">Reference proteome</keyword>
<name>A0ABS6T525_9RHOB</name>
<dbReference type="RefSeq" id="WP_218393558.1">
    <property type="nucleotide sequence ID" value="NZ_JAHUZE010000004.1"/>
</dbReference>
<keyword evidence="1 2" id="KW-0732">Signal</keyword>
<proteinExistence type="predicted"/>
<comment type="caution">
    <text evidence="4">The sequence shown here is derived from an EMBL/GenBank/DDBJ whole genome shotgun (WGS) entry which is preliminary data.</text>
</comment>
<dbReference type="EMBL" id="JAHUZE010000004">
    <property type="protein sequence ID" value="MBV7380347.1"/>
    <property type="molecule type" value="Genomic_DNA"/>
</dbReference>
<dbReference type="PROSITE" id="PS51257">
    <property type="entry name" value="PROKAR_LIPOPROTEIN"/>
    <property type="match status" value="1"/>
</dbReference>
<sequence>MRRIAIALMACAALGACSLPRGAPLRSEIVTTNAEKNAGIQVVEITRANMPTISRWPATGPSKGYRWLQATGGPQSAVIRPGDQVSLDIWDSDPNSLLTAPNQKVAQMQNITVSSAGEVFVPYVGNVVINGQTPDQAREEIQQEIERISPNAQVQLSFQPGANNAVDLVSGMRNPGPLTLSGRNVTILTALAQGGGVAPNLRNPLVRVIRGGQTYAINADELFSNAAYNIVLRGGDKIFVEEDKRFFTALGATGVEAPVYFERETLTAIEAVARLRGLIDQRADPTGILILRDYPASAVTRDGKHGPTDSQVIFIMDITTADGLFAARSFKVQPGDTVMATESPAIALQTLLGIANGAALLQNRL</sequence>
<organism evidence="4 5">
    <name type="scientific">Maritimibacter dapengensis</name>
    <dbReference type="NCBI Taxonomy" id="2836868"/>
    <lineage>
        <taxon>Bacteria</taxon>
        <taxon>Pseudomonadati</taxon>
        <taxon>Pseudomonadota</taxon>
        <taxon>Alphaproteobacteria</taxon>
        <taxon>Rhodobacterales</taxon>
        <taxon>Roseobacteraceae</taxon>
        <taxon>Maritimibacter</taxon>
    </lineage>
</organism>
<evidence type="ECO:0000259" key="3">
    <source>
        <dbReference type="Pfam" id="PF02563"/>
    </source>
</evidence>
<dbReference type="InterPro" id="IPR049712">
    <property type="entry name" value="Poly_export"/>
</dbReference>
<feature type="chain" id="PRO_5046779117" evidence="2">
    <location>
        <begin position="24"/>
        <end position="365"/>
    </location>
</feature>
<dbReference type="PANTHER" id="PTHR33619">
    <property type="entry name" value="POLYSACCHARIDE EXPORT PROTEIN GFCE-RELATED"/>
    <property type="match status" value="1"/>
</dbReference>
<evidence type="ECO:0000256" key="2">
    <source>
        <dbReference type="SAM" id="SignalP"/>
    </source>
</evidence>
<dbReference type="InterPro" id="IPR003715">
    <property type="entry name" value="Poly_export_N"/>
</dbReference>
<dbReference type="PANTHER" id="PTHR33619:SF3">
    <property type="entry name" value="POLYSACCHARIDE EXPORT PROTEIN GFCE-RELATED"/>
    <property type="match status" value="1"/>
</dbReference>
<dbReference type="Pfam" id="PF02563">
    <property type="entry name" value="Poly_export"/>
    <property type="match status" value="1"/>
</dbReference>
<feature type="signal peptide" evidence="2">
    <location>
        <begin position="1"/>
        <end position="23"/>
    </location>
</feature>
<dbReference type="Proteomes" id="UP000756530">
    <property type="component" value="Unassembled WGS sequence"/>
</dbReference>
<gene>
    <name evidence="4" type="ORF">KJP28_15585</name>
</gene>
<feature type="domain" description="Polysaccharide export protein N-terminal" evidence="3">
    <location>
        <begin position="75"/>
        <end position="156"/>
    </location>
</feature>
<protein>
    <submittedName>
        <fullName evidence="4">Polysaccharide export protein</fullName>
    </submittedName>
</protein>
<evidence type="ECO:0000256" key="1">
    <source>
        <dbReference type="ARBA" id="ARBA00022729"/>
    </source>
</evidence>
<accession>A0ABS6T525</accession>
<reference evidence="4 5" key="1">
    <citation type="submission" date="2021-05" db="EMBL/GenBank/DDBJ databases">
        <title>Culturable bacteria isolated from Daya Bay.</title>
        <authorList>
            <person name="Zheng W."/>
            <person name="Yu S."/>
            <person name="Huang Y."/>
        </authorList>
    </citation>
    <scope>NUCLEOTIDE SEQUENCE [LARGE SCALE GENOMIC DNA]</scope>
    <source>
        <strain evidence="4 5">DP4N28-5</strain>
    </source>
</reference>
<evidence type="ECO:0000313" key="4">
    <source>
        <dbReference type="EMBL" id="MBV7380347.1"/>
    </source>
</evidence>